<evidence type="ECO:0000256" key="1">
    <source>
        <dbReference type="ARBA" id="ARBA00001066"/>
    </source>
</evidence>
<dbReference type="Pfam" id="PF07831">
    <property type="entry name" value="PYNP_C"/>
    <property type="match status" value="1"/>
</dbReference>
<protein>
    <recommendedName>
        <fullName evidence="6">Pyrimidine-nucleoside phosphorylase</fullName>
        <ecNumber evidence="5">2.4.2.2</ecNumber>
    </recommendedName>
</protein>
<dbReference type="GO" id="GO:0009032">
    <property type="term" value="F:thymidine phosphorylase activity"/>
    <property type="evidence" value="ECO:0007669"/>
    <property type="project" value="TreeGrafter"/>
</dbReference>
<evidence type="ECO:0000256" key="9">
    <source>
        <dbReference type="ARBA" id="ARBA00048453"/>
    </source>
</evidence>
<keyword evidence="7 12" id="KW-0328">Glycosyltransferase</keyword>
<keyword evidence="8 12" id="KW-0808">Transferase</keyword>
<comment type="catalytic activity">
    <reaction evidence="10">
        <text>thymidine + phosphate = 2-deoxy-alpha-D-ribose 1-phosphate + thymine</text>
        <dbReference type="Rhea" id="RHEA:16037"/>
        <dbReference type="ChEBI" id="CHEBI:17748"/>
        <dbReference type="ChEBI" id="CHEBI:17821"/>
        <dbReference type="ChEBI" id="CHEBI:43474"/>
        <dbReference type="ChEBI" id="CHEBI:57259"/>
        <dbReference type="EC" id="2.4.2.2"/>
    </reaction>
</comment>
<dbReference type="KEGG" id="tki:TKV_c04470"/>
<dbReference type="SMART" id="SM00941">
    <property type="entry name" value="PYNP_C"/>
    <property type="match status" value="1"/>
</dbReference>
<evidence type="ECO:0000256" key="7">
    <source>
        <dbReference type="ARBA" id="ARBA00022676"/>
    </source>
</evidence>
<proteinExistence type="inferred from homology"/>
<dbReference type="InterPro" id="IPR000053">
    <property type="entry name" value="Thymidine/pyrmidine_PPase"/>
</dbReference>
<dbReference type="GO" id="GO:0004850">
    <property type="term" value="F:uridine phosphorylase activity"/>
    <property type="evidence" value="ECO:0007669"/>
    <property type="project" value="RHEA"/>
</dbReference>
<dbReference type="FunFam" id="3.40.1030.10:FF:000003">
    <property type="entry name" value="Pyrimidine-nucleoside phosphorylase"/>
    <property type="match status" value="1"/>
</dbReference>
<comment type="function">
    <text evidence="2">Catalyzes phosphorolysis of the pyrimidine nucleosides uridine, thymidine and 2'-deoxyuridine with the formation of the corresponding pyrimidine base and ribose-1-phosphate.</text>
</comment>
<dbReference type="GO" id="GO:0004645">
    <property type="term" value="F:1,4-alpha-oligoglucan phosphorylase activity"/>
    <property type="evidence" value="ECO:0007669"/>
    <property type="project" value="InterPro"/>
</dbReference>
<evidence type="ECO:0000256" key="5">
    <source>
        <dbReference type="ARBA" id="ARBA00011889"/>
    </source>
</evidence>
<dbReference type="GO" id="GO:0006213">
    <property type="term" value="P:pyrimidine nucleoside metabolic process"/>
    <property type="evidence" value="ECO:0007669"/>
    <property type="project" value="InterPro"/>
</dbReference>
<dbReference type="EC" id="2.4.2.2" evidence="5"/>
<dbReference type="AlphaFoldDB" id="A0A097AP88"/>
<evidence type="ECO:0000256" key="10">
    <source>
        <dbReference type="ARBA" id="ARBA00048525"/>
    </source>
</evidence>
<dbReference type="Proteomes" id="UP000029669">
    <property type="component" value="Chromosome"/>
</dbReference>
<evidence type="ECO:0000256" key="6">
    <source>
        <dbReference type="ARBA" id="ARBA00014680"/>
    </source>
</evidence>
<dbReference type="HOGENOM" id="CLU_025040_0_1_9"/>
<comment type="subunit">
    <text evidence="4">Homodimer.</text>
</comment>
<dbReference type="InterPro" id="IPR018090">
    <property type="entry name" value="Pyrmidine_PPas_bac/euk"/>
</dbReference>
<comment type="similarity">
    <text evidence="3">Belongs to the thymidine/pyrimidine-nucleoside phosphorylase family.</text>
</comment>
<organism evidence="12 13">
    <name type="scientific">Thermoanaerobacter kivui</name>
    <name type="common">Acetogenium kivui</name>
    <dbReference type="NCBI Taxonomy" id="2325"/>
    <lineage>
        <taxon>Bacteria</taxon>
        <taxon>Bacillati</taxon>
        <taxon>Bacillota</taxon>
        <taxon>Clostridia</taxon>
        <taxon>Thermoanaerobacterales</taxon>
        <taxon>Thermoanaerobacteraceae</taxon>
        <taxon>Thermoanaerobacter</taxon>
    </lineage>
</organism>
<evidence type="ECO:0000256" key="2">
    <source>
        <dbReference type="ARBA" id="ARBA00003877"/>
    </source>
</evidence>
<dbReference type="GO" id="GO:0047847">
    <property type="term" value="F:deoxyuridine phosphorylase activity"/>
    <property type="evidence" value="ECO:0007669"/>
    <property type="project" value="RHEA"/>
</dbReference>
<dbReference type="NCBIfam" id="NF004747">
    <property type="entry name" value="PRK06078.1"/>
    <property type="match status" value="1"/>
</dbReference>
<dbReference type="InterPro" id="IPR017872">
    <property type="entry name" value="Pyrmidine_PPase_CS"/>
</dbReference>
<dbReference type="PIRSF" id="PIRSF000478">
    <property type="entry name" value="TP_PyNP"/>
    <property type="match status" value="1"/>
</dbReference>
<keyword evidence="13" id="KW-1185">Reference proteome</keyword>
<feature type="domain" description="Pyrimidine nucleoside phosphorylase C-terminal" evidence="11">
    <location>
        <begin position="345"/>
        <end position="419"/>
    </location>
</feature>
<dbReference type="SUPFAM" id="SSF52418">
    <property type="entry name" value="Nucleoside phosphorylase/phosphoribosyltransferase catalytic domain"/>
    <property type="match status" value="1"/>
</dbReference>
<dbReference type="Gene3D" id="3.90.1170.30">
    <property type="entry name" value="Pyrimidine nucleoside phosphorylase-like, C-terminal domain"/>
    <property type="match status" value="1"/>
</dbReference>
<evidence type="ECO:0000259" key="11">
    <source>
        <dbReference type="SMART" id="SM00941"/>
    </source>
</evidence>
<dbReference type="SUPFAM" id="SSF47648">
    <property type="entry name" value="Nucleoside phosphorylase/phosphoribosyltransferase N-terminal domain"/>
    <property type="match status" value="1"/>
</dbReference>
<reference evidence="13" key="1">
    <citation type="journal article" date="2015" name="Genome Announc.">
        <title>Whole-Genome Sequences of 80 Environmental and Clinical Isolates of Burkholderia pseudomallei.</title>
        <authorList>
            <person name="Johnson S.L."/>
            <person name="Baker A.L."/>
            <person name="Chain P.S."/>
            <person name="Currie B.J."/>
            <person name="Daligault H.E."/>
            <person name="Davenport K.W."/>
            <person name="Davis C.B."/>
            <person name="Inglis T.J."/>
            <person name="Kaestli M."/>
            <person name="Koren S."/>
            <person name="Mayo M."/>
            <person name="Merritt A.J."/>
            <person name="Price E.P."/>
            <person name="Sarovich D.S."/>
            <person name="Warner J."/>
            <person name="Rosovitz M.J."/>
        </authorList>
    </citation>
    <scope>NUCLEOTIDE SEQUENCE [LARGE SCALE GENOMIC DNA]</scope>
    <source>
        <strain evidence="13">DSM 2030</strain>
    </source>
</reference>
<dbReference type="InterPro" id="IPR000312">
    <property type="entry name" value="Glycosyl_Trfase_fam3"/>
</dbReference>
<dbReference type="PROSITE" id="PS00647">
    <property type="entry name" value="THYMID_PHOSPHORYLASE"/>
    <property type="match status" value="1"/>
</dbReference>
<evidence type="ECO:0000313" key="12">
    <source>
        <dbReference type="EMBL" id="AIS51649.1"/>
    </source>
</evidence>
<dbReference type="NCBIfam" id="NF004490">
    <property type="entry name" value="PRK05820.1"/>
    <property type="match status" value="1"/>
</dbReference>
<comment type="catalytic activity">
    <reaction evidence="9">
        <text>uridine + phosphate = alpha-D-ribose 1-phosphate + uracil</text>
        <dbReference type="Rhea" id="RHEA:24388"/>
        <dbReference type="ChEBI" id="CHEBI:16704"/>
        <dbReference type="ChEBI" id="CHEBI:17568"/>
        <dbReference type="ChEBI" id="CHEBI:43474"/>
        <dbReference type="ChEBI" id="CHEBI:57720"/>
        <dbReference type="EC" id="2.4.2.2"/>
    </reaction>
</comment>
<dbReference type="OrthoDB" id="9763887at2"/>
<name>A0A097AP88_THEKI</name>
<dbReference type="Pfam" id="PF02885">
    <property type="entry name" value="Glycos_trans_3N"/>
    <property type="match status" value="1"/>
</dbReference>
<dbReference type="InterPro" id="IPR017459">
    <property type="entry name" value="Glycosyl_Trfase_fam3_N_dom"/>
</dbReference>
<dbReference type="GO" id="GO:0006206">
    <property type="term" value="P:pyrimidine nucleobase metabolic process"/>
    <property type="evidence" value="ECO:0007669"/>
    <property type="project" value="InterPro"/>
</dbReference>
<dbReference type="NCBIfam" id="TIGR02644">
    <property type="entry name" value="Y_phosphoryl"/>
    <property type="match status" value="1"/>
</dbReference>
<dbReference type="eggNOG" id="COG0213">
    <property type="taxonomic scope" value="Bacteria"/>
</dbReference>
<sequence length="431" mass="46551">MRMYDLIMKKRDGGVLTKEEIDFIISSYTKDYIPDYQMSALAMAIYFRGMTPEETANLTMAMAYSGDVMDLSAIKGIKVDKHSTGGVADTTTLVLAPMVAACGAPVAKMSGRGLGHTGGTIDKLESIPGMRVELSEEEFIDNVNKYGIAVIGQTKNLTPADKKLYALRDVTATVDSIPLIASSIMSKKIAAGADGIVLDVKVGRGAFMKDLESAKALAKLMVDIGNSVGRKTVAHVTNMDYPLGLAIGNALEIVEAVQVLKGHGSKDLLEVCMLLGSDMLQIAGVAKDDKEARAKLKEALDSGKALQKFKEFIKAQGGDERVVDDLSLLPQAKYIRPWIADRDVYIKDLMALDLGLVAMKLGAGREKKEDKIDLAVGIVLGGKVGDIVRKGEPIATIYANDEGKAEWAFNEIKKYILLSDEPVERPTLIFE</sequence>
<dbReference type="EMBL" id="CP009170">
    <property type="protein sequence ID" value="AIS51649.1"/>
    <property type="molecule type" value="Genomic_DNA"/>
</dbReference>
<evidence type="ECO:0000256" key="3">
    <source>
        <dbReference type="ARBA" id="ARBA00006915"/>
    </source>
</evidence>
<evidence type="ECO:0000313" key="13">
    <source>
        <dbReference type="Proteomes" id="UP000029669"/>
    </source>
</evidence>
<dbReference type="PANTHER" id="PTHR10515">
    <property type="entry name" value="THYMIDINE PHOSPHORYLASE"/>
    <property type="match status" value="1"/>
</dbReference>
<comment type="catalytic activity">
    <reaction evidence="1">
        <text>2'-deoxyuridine + phosphate = 2-deoxy-alpha-D-ribose 1-phosphate + uracil</text>
        <dbReference type="Rhea" id="RHEA:22824"/>
        <dbReference type="ChEBI" id="CHEBI:16450"/>
        <dbReference type="ChEBI" id="CHEBI:17568"/>
        <dbReference type="ChEBI" id="CHEBI:43474"/>
        <dbReference type="ChEBI" id="CHEBI:57259"/>
        <dbReference type="EC" id="2.4.2.2"/>
    </reaction>
</comment>
<dbReference type="InterPro" id="IPR035902">
    <property type="entry name" value="Nuc_phospho_transferase"/>
</dbReference>
<dbReference type="InterPro" id="IPR036566">
    <property type="entry name" value="PYNP-like_C_sf"/>
</dbReference>
<dbReference type="Gene3D" id="3.40.1030.10">
    <property type="entry name" value="Nucleoside phosphorylase/phosphoribosyltransferase catalytic domain"/>
    <property type="match status" value="1"/>
</dbReference>
<evidence type="ECO:0000256" key="8">
    <source>
        <dbReference type="ARBA" id="ARBA00022679"/>
    </source>
</evidence>
<dbReference type="InterPro" id="IPR013102">
    <property type="entry name" value="PYNP_C"/>
</dbReference>
<evidence type="ECO:0000256" key="4">
    <source>
        <dbReference type="ARBA" id="ARBA00011738"/>
    </source>
</evidence>
<dbReference type="PANTHER" id="PTHR10515:SF0">
    <property type="entry name" value="THYMIDINE PHOSPHORYLASE"/>
    <property type="match status" value="1"/>
</dbReference>
<accession>A0A097AP88</accession>
<dbReference type="STRING" id="2325.TKV_c04470"/>
<dbReference type="SUPFAM" id="SSF54680">
    <property type="entry name" value="Pyrimidine nucleoside phosphorylase C-terminal domain"/>
    <property type="match status" value="1"/>
</dbReference>
<dbReference type="Gene3D" id="1.20.970.10">
    <property type="entry name" value="Transferase, Pyrimidine Nucleoside Phosphorylase, Chain C"/>
    <property type="match status" value="1"/>
</dbReference>
<dbReference type="Pfam" id="PF00591">
    <property type="entry name" value="Glycos_transf_3"/>
    <property type="match status" value="1"/>
</dbReference>
<gene>
    <name evidence="12" type="primary">pdp</name>
    <name evidence="12" type="ORF">TKV_c04470</name>
</gene>
<dbReference type="RefSeq" id="WP_049684572.1">
    <property type="nucleotide sequence ID" value="NZ_CP009170.1"/>
</dbReference>
<dbReference type="InterPro" id="IPR036320">
    <property type="entry name" value="Glycosyl_Trfase_fam3_N_dom_sf"/>
</dbReference>
<dbReference type="GO" id="GO:0005829">
    <property type="term" value="C:cytosol"/>
    <property type="evidence" value="ECO:0007669"/>
    <property type="project" value="TreeGrafter"/>
</dbReference>